<dbReference type="Gene3D" id="1.50.10.20">
    <property type="match status" value="1"/>
</dbReference>
<dbReference type="InterPro" id="IPR032675">
    <property type="entry name" value="LRR_dom_sf"/>
</dbReference>
<sequence>MLSRLITCVVMVTLIVLAIDARPARCEEPKKKAQNEGVPTLEQARKAIEQGLTFLGKDAVKWRQERGCATCHHGTMTVWALSEAKRQGYEVDAEALADTIQWTKDQFVPRISKPRDLREGWNLVSQPAIYLGVMSKSLPILSRDEVNQVASHLARYQEEDGAWLLGRPANASPPTWESRETVALLAYLAWEAYVPPDPKEAAAARVSREKAAAWLSQTKPTDTTQAAALRLLLDVQTGKSAEQLQLGIDRLLRRQNQDGGWSQLNDMPSDAYATGQTLYALSFAAVENERPEIKRAVAFLVATQRDDGSWPMTSRNHPGIKTTRKPIRNPVPITYFGSAWAALGLVRSVPTAPDTASRQQRAFDQIQGYGGKYELDENAPGRPVMRVDLRSYEVEDQEVENFTKVLRAFPRLATLQFKSTKITDAGLTHLKRLPQLRSLAIENATITDSGLANLKVLTCLENLNIKGAKVTDAGIQEFQKALPKVKVER</sequence>
<evidence type="ECO:0000259" key="4">
    <source>
        <dbReference type="PROSITE" id="PS51007"/>
    </source>
</evidence>
<dbReference type="GO" id="GO:0009055">
    <property type="term" value="F:electron transfer activity"/>
    <property type="evidence" value="ECO:0007669"/>
    <property type="project" value="InterPro"/>
</dbReference>
<dbReference type="InterPro" id="IPR008930">
    <property type="entry name" value="Terpenoid_cyclase/PrenylTrfase"/>
</dbReference>
<evidence type="ECO:0000256" key="2">
    <source>
        <dbReference type="ARBA" id="ARBA00023004"/>
    </source>
</evidence>
<organism evidence="5">
    <name type="scientific">Singulisphaera sp. Ch08</name>
    <dbReference type="NCBI Taxonomy" id="3120278"/>
    <lineage>
        <taxon>Bacteria</taxon>
        <taxon>Pseudomonadati</taxon>
        <taxon>Planctomycetota</taxon>
        <taxon>Planctomycetia</taxon>
        <taxon>Isosphaerales</taxon>
        <taxon>Isosphaeraceae</taxon>
        <taxon>Singulisphaera</taxon>
    </lineage>
</organism>
<dbReference type="PROSITE" id="PS51007">
    <property type="entry name" value="CYTC"/>
    <property type="match status" value="1"/>
</dbReference>
<proteinExistence type="predicted"/>
<dbReference type="SUPFAM" id="SSF48239">
    <property type="entry name" value="Terpenoid cyclases/Protein prenyltransferases"/>
    <property type="match status" value="1"/>
</dbReference>
<keyword evidence="3" id="KW-0349">Heme</keyword>
<evidence type="ECO:0000256" key="1">
    <source>
        <dbReference type="ARBA" id="ARBA00022723"/>
    </source>
</evidence>
<dbReference type="Pfam" id="PF13243">
    <property type="entry name" value="SQHop_cyclase_C"/>
    <property type="match status" value="1"/>
</dbReference>
<feature type="domain" description="Cytochrome c" evidence="4">
    <location>
        <begin position="46"/>
        <end position="157"/>
    </location>
</feature>
<protein>
    <submittedName>
        <fullName evidence="5">Prenyltransferase/squalene oxidase repeat-containing protein</fullName>
    </submittedName>
</protein>
<dbReference type="RefSeq" id="WP_406700791.1">
    <property type="nucleotide sequence ID" value="NZ_CP155447.1"/>
</dbReference>
<evidence type="ECO:0000313" key="5">
    <source>
        <dbReference type="EMBL" id="XBH07955.1"/>
    </source>
</evidence>
<accession>A0AAU7CSM0</accession>
<dbReference type="SUPFAM" id="SSF52047">
    <property type="entry name" value="RNI-like"/>
    <property type="match status" value="1"/>
</dbReference>
<dbReference type="InterPro" id="IPR032696">
    <property type="entry name" value="SQ_cyclase_C"/>
</dbReference>
<evidence type="ECO:0000256" key="3">
    <source>
        <dbReference type="PROSITE-ProRule" id="PRU00433"/>
    </source>
</evidence>
<dbReference type="GO" id="GO:0046872">
    <property type="term" value="F:metal ion binding"/>
    <property type="evidence" value="ECO:0007669"/>
    <property type="project" value="UniProtKB-KW"/>
</dbReference>
<keyword evidence="2 3" id="KW-0408">Iron</keyword>
<dbReference type="Gene3D" id="3.80.10.10">
    <property type="entry name" value="Ribonuclease Inhibitor"/>
    <property type="match status" value="1"/>
</dbReference>
<gene>
    <name evidence="5" type="ORF">V5E97_18555</name>
</gene>
<name>A0AAU7CSM0_9BACT</name>
<dbReference type="CDD" id="cd00688">
    <property type="entry name" value="ISOPREN_C2_like"/>
    <property type="match status" value="1"/>
</dbReference>
<dbReference type="GO" id="GO:0020037">
    <property type="term" value="F:heme binding"/>
    <property type="evidence" value="ECO:0007669"/>
    <property type="project" value="InterPro"/>
</dbReference>
<dbReference type="InterPro" id="IPR009056">
    <property type="entry name" value="Cyt_c-like_dom"/>
</dbReference>
<reference evidence="5" key="1">
    <citation type="submission" date="2024-05" db="EMBL/GenBank/DDBJ databases">
        <title>Planctomycetes of the genus Singulisphaera possess chitinolytic capabilities.</title>
        <authorList>
            <person name="Ivanova A."/>
        </authorList>
    </citation>
    <scope>NUCLEOTIDE SEQUENCE</scope>
    <source>
        <strain evidence="5">Ch08T</strain>
    </source>
</reference>
<dbReference type="EMBL" id="CP155447">
    <property type="protein sequence ID" value="XBH07955.1"/>
    <property type="molecule type" value="Genomic_DNA"/>
</dbReference>
<keyword evidence="1 3" id="KW-0479">Metal-binding</keyword>
<dbReference type="AlphaFoldDB" id="A0AAU7CSM0"/>